<reference evidence="1" key="1">
    <citation type="journal article" date="2022" name="Int. J. Mol. Sci.">
        <title>Draft Genome of Tanacetum Coccineum: Genomic Comparison of Closely Related Tanacetum-Family Plants.</title>
        <authorList>
            <person name="Yamashiro T."/>
            <person name="Shiraishi A."/>
            <person name="Nakayama K."/>
            <person name="Satake H."/>
        </authorList>
    </citation>
    <scope>NUCLEOTIDE SEQUENCE</scope>
</reference>
<accession>A0ABQ5CLS4</accession>
<keyword evidence="2" id="KW-1185">Reference proteome</keyword>
<evidence type="ECO:0000313" key="1">
    <source>
        <dbReference type="EMBL" id="GJT27273.1"/>
    </source>
</evidence>
<organism evidence="1 2">
    <name type="scientific">Tanacetum coccineum</name>
    <dbReference type="NCBI Taxonomy" id="301880"/>
    <lineage>
        <taxon>Eukaryota</taxon>
        <taxon>Viridiplantae</taxon>
        <taxon>Streptophyta</taxon>
        <taxon>Embryophyta</taxon>
        <taxon>Tracheophyta</taxon>
        <taxon>Spermatophyta</taxon>
        <taxon>Magnoliopsida</taxon>
        <taxon>eudicotyledons</taxon>
        <taxon>Gunneridae</taxon>
        <taxon>Pentapetalae</taxon>
        <taxon>asterids</taxon>
        <taxon>campanulids</taxon>
        <taxon>Asterales</taxon>
        <taxon>Asteraceae</taxon>
        <taxon>Asteroideae</taxon>
        <taxon>Anthemideae</taxon>
        <taxon>Anthemidinae</taxon>
        <taxon>Tanacetum</taxon>
    </lineage>
</organism>
<evidence type="ECO:0000313" key="2">
    <source>
        <dbReference type="Proteomes" id="UP001151760"/>
    </source>
</evidence>
<proteinExistence type="predicted"/>
<dbReference type="Proteomes" id="UP001151760">
    <property type="component" value="Unassembled WGS sequence"/>
</dbReference>
<comment type="caution">
    <text evidence="1">The sequence shown here is derived from an EMBL/GenBank/DDBJ whole genome shotgun (WGS) entry which is preliminary data.</text>
</comment>
<dbReference type="EMBL" id="BQNB010014363">
    <property type="protein sequence ID" value="GJT27273.1"/>
    <property type="molecule type" value="Genomic_DNA"/>
</dbReference>
<sequence>MEKDSEIYKGKKERVKSIALKAKKESSDDETLTFRSDEEEYAMALRKFKKSFRRKGKIVRQPREEKKSFRLHGTRNKKLLLGVLEVIAKMSDNDSSLDDDSMQIVYNNLCEISLKSLTKNKILKTKREVLERIFFELNEKIKKLEINKEIAIGCESCQQLRLENAKLKETQVKFIKFDQSANSLNEMFNVQKSPNNKEGLGFGKNEASTSGTKQVHFVKSTVVLPGNGSIIKADGSTIHGSVNQPKQGRKSFKPTYVCLRIGLELDEWIKDSGYSKHMTGNKSLFSTYRGKKRAILEMSALSTTIEIPNGWHQGRNFLQSFGGREGSYDLMLEQIDVPGILHLQGRLFESRVCLLLVCRDDIGSREFTIYVMMKGCYVWTVRYVANTEESMTPLPE</sequence>
<name>A0ABQ5CLS4_9ASTR</name>
<protein>
    <recommendedName>
        <fullName evidence="3">Transposase, Ptta/En/Spm, transposase, Tnp1/En/Spm-like protein</fullName>
    </recommendedName>
</protein>
<evidence type="ECO:0008006" key="3">
    <source>
        <dbReference type="Google" id="ProtNLM"/>
    </source>
</evidence>
<gene>
    <name evidence="1" type="ORF">Tco_0907548</name>
</gene>
<reference evidence="1" key="2">
    <citation type="submission" date="2022-01" db="EMBL/GenBank/DDBJ databases">
        <authorList>
            <person name="Yamashiro T."/>
            <person name="Shiraishi A."/>
            <person name="Satake H."/>
            <person name="Nakayama K."/>
        </authorList>
    </citation>
    <scope>NUCLEOTIDE SEQUENCE</scope>
</reference>